<sequence length="84" mass="9675">MGRSVPDEVPNGEAEKFYKNTRNVNEDEGGAQSKKKAIKILRYFPLIPKLQRSFMSSKTAESMRWHHDQQTNDGLLRHLTDSLT</sequence>
<comment type="caution">
    <text evidence="2">The sequence shown here is derived from an EMBL/GenBank/DDBJ whole genome shotgun (WGS) entry which is preliminary data.</text>
</comment>
<protein>
    <submittedName>
        <fullName evidence="2">Uncharacterized protein</fullName>
    </submittedName>
</protein>
<evidence type="ECO:0000313" key="3">
    <source>
        <dbReference type="Proteomes" id="UP000828251"/>
    </source>
</evidence>
<organism evidence="2 3">
    <name type="scientific">Gossypium stocksii</name>
    <dbReference type="NCBI Taxonomy" id="47602"/>
    <lineage>
        <taxon>Eukaryota</taxon>
        <taxon>Viridiplantae</taxon>
        <taxon>Streptophyta</taxon>
        <taxon>Embryophyta</taxon>
        <taxon>Tracheophyta</taxon>
        <taxon>Spermatophyta</taxon>
        <taxon>Magnoliopsida</taxon>
        <taxon>eudicotyledons</taxon>
        <taxon>Gunneridae</taxon>
        <taxon>Pentapetalae</taxon>
        <taxon>rosids</taxon>
        <taxon>malvids</taxon>
        <taxon>Malvales</taxon>
        <taxon>Malvaceae</taxon>
        <taxon>Malvoideae</taxon>
        <taxon>Gossypium</taxon>
    </lineage>
</organism>
<name>A0A9D3VR98_9ROSI</name>
<dbReference type="OrthoDB" id="1424900at2759"/>
<proteinExistence type="predicted"/>
<accession>A0A9D3VR98</accession>
<dbReference type="Proteomes" id="UP000828251">
    <property type="component" value="Unassembled WGS sequence"/>
</dbReference>
<evidence type="ECO:0000313" key="2">
    <source>
        <dbReference type="EMBL" id="KAH1091802.1"/>
    </source>
</evidence>
<reference evidence="2 3" key="1">
    <citation type="journal article" date="2021" name="Plant Biotechnol. J.">
        <title>Multi-omics assisted identification of the key and species-specific regulatory components of drought-tolerant mechanisms in Gossypium stocksii.</title>
        <authorList>
            <person name="Yu D."/>
            <person name="Ke L."/>
            <person name="Zhang D."/>
            <person name="Wu Y."/>
            <person name="Sun Y."/>
            <person name="Mei J."/>
            <person name="Sun J."/>
            <person name="Sun Y."/>
        </authorList>
    </citation>
    <scope>NUCLEOTIDE SEQUENCE [LARGE SCALE GENOMIC DNA]</scope>
    <source>
        <strain evidence="3">cv. E1</strain>
        <tissue evidence="2">Leaf</tissue>
    </source>
</reference>
<feature type="region of interest" description="Disordered" evidence="1">
    <location>
        <begin position="58"/>
        <end position="84"/>
    </location>
</feature>
<feature type="region of interest" description="Disordered" evidence="1">
    <location>
        <begin position="1"/>
        <end position="31"/>
    </location>
</feature>
<dbReference type="PANTHER" id="PTHR10775:SF173">
    <property type="match status" value="1"/>
</dbReference>
<gene>
    <name evidence="2" type="ORF">J1N35_019059</name>
</gene>
<keyword evidence="3" id="KW-1185">Reference proteome</keyword>
<feature type="compositionally biased region" description="Basic and acidic residues" evidence="1">
    <location>
        <begin position="61"/>
        <end position="84"/>
    </location>
</feature>
<dbReference type="EMBL" id="JAIQCV010000006">
    <property type="protein sequence ID" value="KAH1091802.1"/>
    <property type="molecule type" value="Genomic_DNA"/>
</dbReference>
<dbReference type="PANTHER" id="PTHR10775">
    <property type="entry name" value="OS08G0208400 PROTEIN"/>
    <property type="match status" value="1"/>
</dbReference>
<evidence type="ECO:0000256" key="1">
    <source>
        <dbReference type="SAM" id="MobiDB-lite"/>
    </source>
</evidence>
<dbReference type="AlphaFoldDB" id="A0A9D3VR98"/>